<keyword evidence="9" id="KW-0325">Glycoprotein</keyword>
<comment type="subcellular location">
    <subcellularLocation>
        <location evidence="1">Host membrane</location>
        <topology evidence="1">Single-pass membrane protein</topology>
    </subcellularLocation>
</comment>
<keyword evidence="2" id="KW-0244">Early protein</keyword>
<proteinExistence type="predicted"/>
<keyword evidence="3" id="KW-0597">Phosphoprotein</keyword>
<evidence type="ECO:0000256" key="2">
    <source>
        <dbReference type="ARBA" id="ARBA00022518"/>
    </source>
</evidence>
<reference evidence="13 14" key="1">
    <citation type="journal article" date="2013" name="MBio">
        <title>A novel adenovirus species associated with an acute respiratory outbreak in a baboon colony and evidence of coincident human infection.</title>
        <authorList>
            <person name="Chiu C.Y."/>
            <person name="Yagi S."/>
            <person name="Lu X."/>
            <person name="Yu G."/>
            <person name="Chen E.C."/>
            <person name="Liu M."/>
            <person name="Dick E.J.Jr."/>
            <person name="Carey K.D."/>
            <person name="Erdman D.D."/>
            <person name="Leland M.M."/>
            <person name="Patterson J.L."/>
        </authorList>
    </citation>
    <scope>NUCLEOTIDE SEQUENCE [LARGE SCALE GENOMIC DNA]</scope>
    <source>
        <strain evidence="11">BaAdV-2</strain>
        <strain evidence="12">BaAdV-4</strain>
    </source>
</reference>
<evidence type="ECO:0000256" key="7">
    <source>
        <dbReference type="ARBA" id="ARBA00022989"/>
    </source>
</evidence>
<dbReference type="GO" id="GO:0009966">
    <property type="term" value="P:regulation of signal transduction"/>
    <property type="evidence" value="ECO:0007669"/>
    <property type="project" value="InterPro"/>
</dbReference>
<dbReference type="GO" id="GO:0033644">
    <property type="term" value="C:host cell membrane"/>
    <property type="evidence" value="ECO:0007669"/>
    <property type="project" value="UniProtKB-SubCell"/>
</dbReference>
<evidence type="ECO:0000256" key="1">
    <source>
        <dbReference type="ARBA" id="ARBA00004379"/>
    </source>
</evidence>
<keyword evidence="4 10" id="KW-0812">Transmembrane</keyword>
<dbReference type="Pfam" id="PF04834">
    <property type="entry name" value="Adeno_E3_14_5"/>
    <property type="match status" value="1"/>
</dbReference>
<evidence type="ECO:0000313" key="11">
    <source>
        <dbReference type="EMBL" id="AGK27149.1"/>
    </source>
</evidence>
<dbReference type="GO" id="GO:0016020">
    <property type="term" value="C:membrane"/>
    <property type="evidence" value="ECO:0007669"/>
    <property type="project" value="InterPro"/>
</dbReference>
<accession>M9YZ20</accession>
<evidence type="ECO:0000256" key="5">
    <source>
        <dbReference type="ARBA" id="ARBA00022729"/>
    </source>
</evidence>
<evidence type="ECO:0000256" key="8">
    <source>
        <dbReference type="ARBA" id="ARBA00023136"/>
    </source>
</evidence>
<dbReference type="InterPro" id="IPR008131">
    <property type="entry name" value="Adeno_E3_14_5"/>
</dbReference>
<keyword evidence="8 10" id="KW-0472">Membrane</keyword>
<evidence type="ECO:0000256" key="4">
    <source>
        <dbReference type="ARBA" id="ARBA00022692"/>
    </source>
</evidence>
<evidence type="ECO:0000256" key="10">
    <source>
        <dbReference type="SAM" id="Phobius"/>
    </source>
</evidence>
<name>M9YZ20_9ADEN</name>
<sequence>MFSMIPLLVILCDLLPFTYCHCPLNKPWSLYTCYAELPDIPVIWLYVATAALVFVATCVGVKIYFCLKIGWLHPPEDLPRFPLVNAFQMQPPPPDLIRAPSVVSYFQLAGGDD</sequence>
<keyword evidence="5" id="KW-0732">Signal</keyword>
<evidence type="ECO:0000256" key="6">
    <source>
        <dbReference type="ARBA" id="ARBA00022870"/>
    </source>
</evidence>
<dbReference type="EMBL" id="KC693022">
    <property type="protein sequence ID" value="AGK27149.1"/>
    <property type="molecule type" value="Genomic_DNA"/>
</dbReference>
<evidence type="ECO:0000313" key="13">
    <source>
        <dbReference type="Proteomes" id="UP000120020"/>
    </source>
</evidence>
<dbReference type="OrthoDB" id="25307at10239"/>
<keyword evidence="6" id="KW-1043">Host membrane</keyword>
<protein>
    <submittedName>
        <fullName evidence="11">E3 RID-beta</fullName>
    </submittedName>
</protein>
<evidence type="ECO:0000313" key="14">
    <source>
        <dbReference type="Proteomes" id="UP000142830"/>
    </source>
</evidence>
<evidence type="ECO:0000256" key="9">
    <source>
        <dbReference type="ARBA" id="ARBA00023180"/>
    </source>
</evidence>
<evidence type="ECO:0000313" key="12">
    <source>
        <dbReference type="EMBL" id="AGK27221.1"/>
    </source>
</evidence>
<organism evidence="11 13">
    <name type="scientific">Simian mastadenovirus C</name>
    <dbReference type="NCBI Taxonomy" id="1962300"/>
    <lineage>
        <taxon>Viruses</taxon>
        <taxon>Varidnaviria</taxon>
        <taxon>Bamfordvirae</taxon>
        <taxon>Preplasmiviricota</taxon>
        <taxon>Polisuviricotina</taxon>
        <taxon>Pharingeaviricetes</taxon>
        <taxon>Rowavirales</taxon>
        <taxon>Adenoviridae</taxon>
        <taxon>Mastadenovirus</taxon>
        <taxon>Mastadenovirus cynocephali</taxon>
    </lineage>
</organism>
<dbReference type="Proteomes" id="UP000120020">
    <property type="component" value="Segment"/>
</dbReference>
<dbReference type="EMBL" id="KC693024">
    <property type="protein sequence ID" value="AGK27221.1"/>
    <property type="molecule type" value="Genomic_DNA"/>
</dbReference>
<evidence type="ECO:0000256" key="3">
    <source>
        <dbReference type="ARBA" id="ARBA00022553"/>
    </source>
</evidence>
<dbReference type="Proteomes" id="UP000142830">
    <property type="component" value="Segment"/>
</dbReference>
<feature type="transmembrane region" description="Helical" evidence="10">
    <location>
        <begin position="44"/>
        <end position="65"/>
    </location>
</feature>
<keyword evidence="7 10" id="KW-1133">Transmembrane helix</keyword>